<evidence type="ECO:0000259" key="1">
    <source>
        <dbReference type="PROSITE" id="PS51186"/>
    </source>
</evidence>
<dbReference type="SUPFAM" id="SSF55729">
    <property type="entry name" value="Acyl-CoA N-acyltransferases (Nat)"/>
    <property type="match status" value="1"/>
</dbReference>
<evidence type="ECO:0000313" key="2">
    <source>
        <dbReference type="EMBL" id="NYS47025.1"/>
    </source>
</evidence>
<dbReference type="InterPro" id="IPR039143">
    <property type="entry name" value="GNPNAT1-like"/>
</dbReference>
<dbReference type="PROSITE" id="PS51186">
    <property type="entry name" value="GNAT"/>
    <property type="match status" value="1"/>
</dbReference>
<dbReference type="InterPro" id="IPR000182">
    <property type="entry name" value="GNAT_dom"/>
</dbReference>
<dbReference type="Proteomes" id="UP000531840">
    <property type="component" value="Unassembled WGS sequence"/>
</dbReference>
<dbReference type="InterPro" id="IPR016181">
    <property type="entry name" value="Acyl_CoA_acyltransferase"/>
</dbReference>
<keyword evidence="3" id="KW-1185">Reference proteome</keyword>
<organism evidence="2 3">
    <name type="scientific">Gemelliphila palaticanis</name>
    <dbReference type="NCBI Taxonomy" id="81950"/>
    <lineage>
        <taxon>Bacteria</taxon>
        <taxon>Bacillati</taxon>
        <taxon>Bacillota</taxon>
        <taxon>Bacilli</taxon>
        <taxon>Bacillales</taxon>
        <taxon>Gemellaceae</taxon>
        <taxon>Gemelliphila</taxon>
    </lineage>
</organism>
<dbReference type="Gene3D" id="3.40.630.30">
    <property type="match status" value="1"/>
</dbReference>
<sequence length="147" mass="16744">MYKVIRLLTEEEKNQALKIREEVFVNEQNVPIELEIDELDSVNSTVHVGLYYKDIMIATGRILDAGTSTIHLGRIAVLKNYRGTGLGKKLVLGMEEIAKELTESNVTSFLSAQLYAEKFYQSLGYIRENNNIYLDAGIEHVDMFKKL</sequence>
<dbReference type="PANTHER" id="PTHR13355:SF11">
    <property type="entry name" value="GLUCOSAMINE 6-PHOSPHATE N-ACETYLTRANSFERASE"/>
    <property type="match status" value="1"/>
</dbReference>
<gene>
    <name evidence="2" type="ORF">HZY85_02310</name>
</gene>
<protein>
    <submittedName>
        <fullName evidence="2">GNAT family N-acetyltransferase</fullName>
    </submittedName>
</protein>
<feature type="domain" description="N-acetyltransferase" evidence="1">
    <location>
        <begin position="3"/>
        <end position="147"/>
    </location>
</feature>
<dbReference type="PANTHER" id="PTHR13355">
    <property type="entry name" value="GLUCOSAMINE 6-PHOSPHATE N-ACETYLTRANSFERASE"/>
    <property type="match status" value="1"/>
</dbReference>
<accession>A0ABX2SXW3</accession>
<reference evidence="2 3" key="1">
    <citation type="submission" date="2020-07" db="EMBL/GenBank/DDBJ databases">
        <title>MOT database genomes.</title>
        <authorList>
            <person name="Joseph S."/>
            <person name="Aduse-Opoku J."/>
            <person name="Hashim A."/>
            <person name="Wade W."/>
            <person name="Curtis M."/>
        </authorList>
    </citation>
    <scope>NUCLEOTIDE SEQUENCE [LARGE SCALE GENOMIC DNA]</scope>
    <source>
        <strain evidence="2 3">CIP 106318</strain>
    </source>
</reference>
<name>A0ABX2SXW3_9BACL</name>
<dbReference type="RefSeq" id="WP_179940469.1">
    <property type="nucleotide sequence ID" value="NZ_JACBYF010000003.1"/>
</dbReference>
<dbReference type="Pfam" id="PF13673">
    <property type="entry name" value="Acetyltransf_10"/>
    <property type="match status" value="1"/>
</dbReference>
<evidence type="ECO:0000313" key="3">
    <source>
        <dbReference type="Proteomes" id="UP000531840"/>
    </source>
</evidence>
<comment type="caution">
    <text evidence="2">The sequence shown here is derived from an EMBL/GenBank/DDBJ whole genome shotgun (WGS) entry which is preliminary data.</text>
</comment>
<proteinExistence type="predicted"/>
<dbReference type="EMBL" id="JACBYF010000003">
    <property type="protein sequence ID" value="NYS47025.1"/>
    <property type="molecule type" value="Genomic_DNA"/>
</dbReference>
<dbReference type="CDD" id="cd04301">
    <property type="entry name" value="NAT_SF"/>
    <property type="match status" value="1"/>
</dbReference>